<dbReference type="HOGENOM" id="CLU_2185679_0_0_1"/>
<evidence type="ECO:0000313" key="2">
    <source>
        <dbReference type="Proteomes" id="UP000054485"/>
    </source>
</evidence>
<protein>
    <submittedName>
        <fullName evidence="1">Uncharacterized protein</fullName>
    </submittedName>
</protein>
<dbReference type="Proteomes" id="UP000054485">
    <property type="component" value="Unassembled WGS sequence"/>
</dbReference>
<dbReference type="AlphaFoldDB" id="A0A0D0AP45"/>
<reference evidence="2" key="2">
    <citation type="submission" date="2015-01" db="EMBL/GenBank/DDBJ databases">
        <title>Evolutionary Origins and Diversification of the Mycorrhizal Mutualists.</title>
        <authorList>
            <consortium name="DOE Joint Genome Institute"/>
            <consortium name="Mycorrhizal Genomics Consortium"/>
            <person name="Kohler A."/>
            <person name="Kuo A."/>
            <person name="Nagy L.G."/>
            <person name="Floudas D."/>
            <person name="Copeland A."/>
            <person name="Barry K.W."/>
            <person name="Cichocki N."/>
            <person name="Veneault-Fourrey C."/>
            <person name="LaButti K."/>
            <person name="Lindquist E.A."/>
            <person name="Lipzen A."/>
            <person name="Lundell T."/>
            <person name="Morin E."/>
            <person name="Murat C."/>
            <person name="Riley R."/>
            <person name="Ohm R."/>
            <person name="Sun H."/>
            <person name="Tunlid A."/>
            <person name="Henrissat B."/>
            <person name="Grigoriev I.V."/>
            <person name="Hibbett D.S."/>
            <person name="Martin F."/>
        </authorList>
    </citation>
    <scope>NUCLEOTIDE SEQUENCE [LARGE SCALE GENOMIC DNA]</scope>
    <source>
        <strain evidence="2">UH-Slu-Lm8-n1</strain>
    </source>
</reference>
<name>A0A0D0AP45_9AGAM</name>
<keyword evidence="2" id="KW-1185">Reference proteome</keyword>
<organism evidence="1 2">
    <name type="scientific">Suillus luteus UH-Slu-Lm8-n1</name>
    <dbReference type="NCBI Taxonomy" id="930992"/>
    <lineage>
        <taxon>Eukaryota</taxon>
        <taxon>Fungi</taxon>
        <taxon>Dikarya</taxon>
        <taxon>Basidiomycota</taxon>
        <taxon>Agaricomycotina</taxon>
        <taxon>Agaricomycetes</taxon>
        <taxon>Agaricomycetidae</taxon>
        <taxon>Boletales</taxon>
        <taxon>Suillineae</taxon>
        <taxon>Suillaceae</taxon>
        <taxon>Suillus</taxon>
    </lineage>
</organism>
<reference evidence="1 2" key="1">
    <citation type="submission" date="2014-04" db="EMBL/GenBank/DDBJ databases">
        <authorList>
            <consortium name="DOE Joint Genome Institute"/>
            <person name="Kuo A."/>
            <person name="Ruytinx J."/>
            <person name="Rineau F."/>
            <person name="Colpaert J."/>
            <person name="Kohler A."/>
            <person name="Nagy L.G."/>
            <person name="Floudas D."/>
            <person name="Copeland A."/>
            <person name="Barry K.W."/>
            <person name="Cichocki N."/>
            <person name="Veneault-Fourrey C."/>
            <person name="LaButti K."/>
            <person name="Lindquist E.A."/>
            <person name="Lipzen A."/>
            <person name="Lundell T."/>
            <person name="Morin E."/>
            <person name="Murat C."/>
            <person name="Sun H."/>
            <person name="Tunlid A."/>
            <person name="Henrissat B."/>
            <person name="Grigoriev I.V."/>
            <person name="Hibbett D.S."/>
            <person name="Martin F."/>
            <person name="Nordberg H.P."/>
            <person name="Cantor M.N."/>
            <person name="Hua S.X."/>
        </authorList>
    </citation>
    <scope>NUCLEOTIDE SEQUENCE [LARGE SCALE GENOMIC DNA]</scope>
    <source>
        <strain evidence="1 2">UH-Slu-Lm8-n1</strain>
    </source>
</reference>
<dbReference type="EMBL" id="KN835328">
    <property type="protein sequence ID" value="KIK39794.1"/>
    <property type="molecule type" value="Genomic_DNA"/>
</dbReference>
<gene>
    <name evidence="1" type="ORF">CY34DRAFT_807850</name>
</gene>
<accession>A0A0D0AP45</accession>
<evidence type="ECO:0000313" key="1">
    <source>
        <dbReference type="EMBL" id="KIK39794.1"/>
    </source>
</evidence>
<dbReference type="InParanoid" id="A0A0D0AP45"/>
<sequence length="109" mass="12131">MQAERSPQNDNSKRYQYCDTFGGRSVCYGDIPDRSSTMIPLSVETTAAVLIKMYCSLVGTEVTIMDAPMEIKLSGNVSCRGDTLELKPSGVGLRSRMRNCQHSRYEIRG</sequence>
<proteinExistence type="predicted"/>